<name>A0A5B8M5Y7_9MICO</name>
<evidence type="ECO:0000259" key="2">
    <source>
        <dbReference type="Pfam" id="PF04909"/>
    </source>
</evidence>
<dbReference type="Proteomes" id="UP000320216">
    <property type="component" value="Chromosome"/>
</dbReference>
<dbReference type="GO" id="GO:0016787">
    <property type="term" value="F:hydrolase activity"/>
    <property type="evidence" value="ECO:0007669"/>
    <property type="project" value="UniProtKB-KW"/>
</dbReference>
<dbReference type="EMBL" id="CP042305">
    <property type="protein sequence ID" value="QDZ15676.1"/>
    <property type="molecule type" value="Genomic_DNA"/>
</dbReference>
<keyword evidence="4" id="KW-1185">Reference proteome</keyword>
<accession>A0A5B8M5Y7</accession>
<dbReference type="KEGG" id="huw:FPZ11_13730"/>
<dbReference type="RefSeq" id="WP_146321710.1">
    <property type="nucleotide sequence ID" value="NZ_CP042305.1"/>
</dbReference>
<protein>
    <submittedName>
        <fullName evidence="3">Amidohydrolase family protein</fullName>
    </submittedName>
</protein>
<feature type="domain" description="Amidohydrolase-related" evidence="2">
    <location>
        <begin position="6"/>
        <end position="281"/>
    </location>
</feature>
<dbReference type="InterPro" id="IPR032466">
    <property type="entry name" value="Metal_Hydrolase"/>
</dbReference>
<evidence type="ECO:0000313" key="4">
    <source>
        <dbReference type="Proteomes" id="UP000320216"/>
    </source>
</evidence>
<evidence type="ECO:0000256" key="1">
    <source>
        <dbReference type="ARBA" id="ARBA00038310"/>
    </source>
</evidence>
<reference evidence="3 4" key="1">
    <citation type="submission" date="2019-07" db="EMBL/GenBank/DDBJ databases">
        <title>Full genome sequence of Humibacter sp. WJ7-1.</title>
        <authorList>
            <person name="Im W.-T."/>
        </authorList>
    </citation>
    <scope>NUCLEOTIDE SEQUENCE [LARGE SCALE GENOMIC DNA]</scope>
    <source>
        <strain evidence="3 4">WJ7-1</strain>
    </source>
</reference>
<dbReference type="Gene3D" id="3.20.20.140">
    <property type="entry name" value="Metal-dependent hydrolases"/>
    <property type="match status" value="1"/>
</dbReference>
<organism evidence="3 4">
    <name type="scientific">Humibacter ginsenosidimutans</name>
    <dbReference type="NCBI Taxonomy" id="2599293"/>
    <lineage>
        <taxon>Bacteria</taxon>
        <taxon>Bacillati</taxon>
        <taxon>Actinomycetota</taxon>
        <taxon>Actinomycetes</taxon>
        <taxon>Micrococcales</taxon>
        <taxon>Microbacteriaceae</taxon>
        <taxon>Humibacter</taxon>
    </lineage>
</organism>
<dbReference type="PANTHER" id="PTHR43569">
    <property type="entry name" value="AMIDOHYDROLASE"/>
    <property type="match status" value="1"/>
</dbReference>
<sequence>MTFPVIDAHQHVWDPRRASYDWLGPESAPIDGPMALDELLPELRTAGVDYTIQVQAADNPEDTRVMRDSAAEHPQVVGIVGFAPLDDAEGTAATLDAWSSDSLMVGVRNLIHDNPDPDWLLRPEVDEALAVLEQRDVPFDLVAVLPRHLELVPIISERHPGLRMVIDHLAKPPIGLDATQPWDRLMAVAAENPRVYAKVSGLYSATHDPAAWTTEQIRPFVDRALELFGVQRLMYGGDWPISVLAGGYTRVWNGLIPLFGALDDTDREWMLGRTAAHFYRIDPARIGS</sequence>
<dbReference type="SUPFAM" id="SSF51556">
    <property type="entry name" value="Metallo-dependent hydrolases"/>
    <property type="match status" value="1"/>
</dbReference>
<comment type="similarity">
    <text evidence="1">Belongs to the metallo-dependent hydrolases superfamily.</text>
</comment>
<gene>
    <name evidence="3" type="ORF">FPZ11_13730</name>
</gene>
<dbReference type="Pfam" id="PF04909">
    <property type="entry name" value="Amidohydro_2"/>
    <property type="match status" value="1"/>
</dbReference>
<dbReference type="InterPro" id="IPR052350">
    <property type="entry name" value="Metallo-dep_Lactonases"/>
</dbReference>
<evidence type="ECO:0000313" key="3">
    <source>
        <dbReference type="EMBL" id="QDZ15676.1"/>
    </source>
</evidence>
<keyword evidence="3" id="KW-0378">Hydrolase</keyword>
<dbReference type="PANTHER" id="PTHR43569:SF2">
    <property type="entry name" value="AMIDOHYDROLASE-RELATED DOMAIN-CONTAINING PROTEIN"/>
    <property type="match status" value="1"/>
</dbReference>
<proteinExistence type="inferred from homology"/>
<dbReference type="OrthoDB" id="5450317at2"/>
<dbReference type="AlphaFoldDB" id="A0A5B8M5Y7"/>
<dbReference type="InterPro" id="IPR006680">
    <property type="entry name" value="Amidohydro-rel"/>
</dbReference>